<reference evidence="2" key="2">
    <citation type="submission" date="2025-09" db="UniProtKB">
        <authorList>
            <consortium name="Ensembl"/>
        </authorList>
    </citation>
    <scope>IDENTIFICATION</scope>
</reference>
<organism evidence="2 3">
    <name type="scientific">Chelonoidis abingdonii</name>
    <name type="common">Abingdon island giant tortoise</name>
    <name type="synonym">Testudo abingdonii</name>
    <dbReference type="NCBI Taxonomy" id="106734"/>
    <lineage>
        <taxon>Eukaryota</taxon>
        <taxon>Metazoa</taxon>
        <taxon>Chordata</taxon>
        <taxon>Craniata</taxon>
        <taxon>Vertebrata</taxon>
        <taxon>Euteleostomi</taxon>
        <taxon>Archelosauria</taxon>
        <taxon>Testudinata</taxon>
        <taxon>Testudines</taxon>
        <taxon>Cryptodira</taxon>
        <taxon>Durocryptodira</taxon>
        <taxon>Testudinoidea</taxon>
        <taxon>Testudinidae</taxon>
        <taxon>Chelonoidis</taxon>
    </lineage>
</organism>
<proteinExistence type="predicted"/>
<name>A0A8C0GFR0_CHEAB</name>
<keyword evidence="3" id="KW-1185">Reference proteome</keyword>
<evidence type="ECO:0000313" key="2">
    <source>
        <dbReference type="Ensembl" id="ENSCABP00000006537.1"/>
    </source>
</evidence>
<dbReference type="Ensembl" id="ENSCABT00000007139.1">
    <property type="protein sequence ID" value="ENSCABP00000006537.1"/>
    <property type="gene ID" value="ENSCABG00000004945.1"/>
</dbReference>
<sequence length="424" mass="46948">NRACSIRFYQLWKKSLIVLNMRPLIARERVCLWGEALNQPLSLGGKRPKKGLKSAREPEPLASLRLGTPMVTQLLARPACARYQEELPCLPLCQLPRSCPACPVPATWKSFRPAPCQLPGGVASLSRASYRGVPACPYQLPEELPACPIPATKECRAVHTSYPEELPSLPYQHPEEFPGRVPYQLPGGVPRPVPYQLSGGVVGPVPYQLPGGVAGPVPYHLPGEFPGLSRTSYPESCRACPIPPTGGVPRPVPYQLSRGVSGLSRTSYQEEVPACARTDYPEELPGLSRTSYPEELPGLSHTSYQEEVLGLSRTSYPEELPGLSRTSYQKELLGLSRTSYQKKLLGLPVTSYPKEPQVLDPLEDTTLTQVLQEGEEGSRGSKKGRERGEAKNEEKSFNFHQKRQKMNFFFWFGAKKAIFQQQNL</sequence>
<accession>A0A8C0GFR0</accession>
<evidence type="ECO:0000313" key="3">
    <source>
        <dbReference type="Proteomes" id="UP000694404"/>
    </source>
</evidence>
<feature type="region of interest" description="Disordered" evidence="1">
    <location>
        <begin position="370"/>
        <end position="397"/>
    </location>
</feature>
<dbReference type="Proteomes" id="UP000694404">
    <property type="component" value="Unplaced"/>
</dbReference>
<protein>
    <submittedName>
        <fullName evidence="2">Uncharacterized protein</fullName>
    </submittedName>
</protein>
<evidence type="ECO:0000256" key="1">
    <source>
        <dbReference type="SAM" id="MobiDB-lite"/>
    </source>
</evidence>
<feature type="compositionally biased region" description="Basic and acidic residues" evidence="1">
    <location>
        <begin position="386"/>
        <end position="397"/>
    </location>
</feature>
<dbReference type="AlphaFoldDB" id="A0A8C0GFR0"/>
<reference evidence="2" key="1">
    <citation type="submission" date="2025-08" db="UniProtKB">
        <authorList>
            <consortium name="Ensembl"/>
        </authorList>
    </citation>
    <scope>IDENTIFICATION</scope>
</reference>